<keyword evidence="3" id="KW-1185">Reference proteome</keyword>
<dbReference type="InterPro" id="IPR029498">
    <property type="entry name" value="HeLo_dom"/>
</dbReference>
<name>A0A010RPQ4_9PEZI</name>
<accession>A0A010RPQ4</accession>
<dbReference type="GO" id="GO:0005524">
    <property type="term" value="F:ATP binding"/>
    <property type="evidence" value="ECO:0007669"/>
    <property type="project" value="InterPro"/>
</dbReference>
<evidence type="ECO:0000313" key="3">
    <source>
        <dbReference type="Proteomes" id="UP000020467"/>
    </source>
</evidence>
<feature type="domain" description="Protein kinase" evidence="1">
    <location>
        <begin position="195"/>
        <end position="540"/>
    </location>
</feature>
<dbReference type="PROSITE" id="PS50011">
    <property type="entry name" value="PROTEIN_KINASE_DOM"/>
    <property type="match status" value="1"/>
</dbReference>
<gene>
    <name evidence="2" type="ORF">CFIO01_00840</name>
</gene>
<dbReference type="SUPFAM" id="SSF56112">
    <property type="entry name" value="Protein kinase-like (PK-like)"/>
    <property type="match status" value="1"/>
</dbReference>
<dbReference type="PANTHER" id="PTHR37542">
    <property type="entry name" value="HELO DOMAIN-CONTAINING PROTEIN-RELATED"/>
    <property type="match status" value="1"/>
</dbReference>
<dbReference type="Proteomes" id="UP000020467">
    <property type="component" value="Unassembled WGS sequence"/>
</dbReference>
<evidence type="ECO:0000259" key="1">
    <source>
        <dbReference type="PROSITE" id="PS50011"/>
    </source>
</evidence>
<dbReference type="EMBL" id="JARH01000489">
    <property type="protein sequence ID" value="EXF79944.1"/>
    <property type="molecule type" value="Genomic_DNA"/>
</dbReference>
<dbReference type="InterPro" id="IPR011009">
    <property type="entry name" value="Kinase-like_dom_sf"/>
</dbReference>
<reference evidence="2 3" key="1">
    <citation type="submission" date="2014-02" db="EMBL/GenBank/DDBJ databases">
        <title>The genome sequence of Colletotrichum fioriniae PJ7.</title>
        <authorList>
            <person name="Baroncelli R."/>
            <person name="Thon M.R."/>
        </authorList>
    </citation>
    <scope>NUCLEOTIDE SEQUENCE [LARGE SCALE GENOMIC DNA]</scope>
    <source>
        <strain evidence="2 3">PJ7</strain>
    </source>
</reference>
<sequence length="540" mass="60030">MEAAGLVLGAVALIKPICSTIDNTLTNYSNFGKDADRLRLRFSIQRTRLGSMERVLFEDSKFAPAMPGCLIEHLPKTVCDDILGLLRELYGLLMEYAAVRGQYKVQDRSESLELGDLASMSEDDRVKSLSSSKKESAIAQQKSVGWAKKMLWVAFDKSSTEKLVSEFEAWTERIQTLLEAAWWPSTFFETLERLQKLEKDVDAGSIGLLRGIELRKLVITAPADISPGSYAKEALLSDLSITSKLPNFELGNLEGSDECYLIESKGYIPDSGSAVSAVVVRERVIQLAALLHDAPSSDPALAVLPCTHYFEDTPGRRFGLLFKLPTHIHPSAPPLTLSNLLDERSKAGRPSLSARLRLAHRLATCVQRLHAYSWVHKSIRSENIILFPEHAGMSTALVGARLVGFEYSRQDSDFSDQFGESELKRNIYRHPERWGQPTKRFGKIHDIYALGVVLLEIGLWSRADQIDRGALVAPEMEDKPKTTAQTRLLKHADQRLSFFAGETFRDIAIGCLTGKMGDASVVDCFSTIVEKLEKLAKSVL</sequence>
<dbReference type="InterPro" id="IPR038305">
    <property type="entry name" value="HeLo_sf"/>
</dbReference>
<dbReference type="InterPro" id="IPR000719">
    <property type="entry name" value="Prot_kinase_dom"/>
</dbReference>
<dbReference type="Gene3D" id="1.10.510.10">
    <property type="entry name" value="Transferase(Phosphotransferase) domain 1"/>
    <property type="match status" value="1"/>
</dbReference>
<dbReference type="Pfam" id="PF14479">
    <property type="entry name" value="HeLo"/>
    <property type="match status" value="1"/>
</dbReference>
<dbReference type="OrthoDB" id="1911848at2759"/>
<dbReference type="eggNOG" id="ENOG502RXKN">
    <property type="taxonomic scope" value="Eukaryota"/>
</dbReference>
<dbReference type="KEGG" id="cfj:CFIO01_00840"/>
<evidence type="ECO:0000313" key="2">
    <source>
        <dbReference type="EMBL" id="EXF79944.1"/>
    </source>
</evidence>
<proteinExistence type="predicted"/>
<dbReference type="GO" id="GO:0004672">
    <property type="term" value="F:protein kinase activity"/>
    <property type="evidence" value="ECO:0007669"/>
    <property type="project" value="InterPro"/>
</dbReference>
<organism evidence="2 3">
    <name type="scientific">Colletotrichum fioriniae PJ7</name>
    <dbReference type="NCBI Taxonomy" id="1445577"/>
    <lineage>
        <taxon>Eukaryota</taxon>
        <taxon>Fungi</taxon>
        <taxon>Dikarya</taxon>
        <taxon>Ascomycota</taxon>
        <taxon>Pezizomycotina</taxon>
        <taxon>Sordariomycetes</taxon>
        <taxon>Hypocreomycetidae</taxon>
        <taxon>Glomerellales</taxon>
        <taxon>Glomerellaceae</taxon>
        <taxon>Colletotrichum</taxon>
        <taxon>Colletotrichum acutatum species complex</taxon>
    </lineage>
</organism>
<dbReference type="HOGENOM" id="CLU_017444_2_0_1"/>
<protein>
    <recommendedName>
        <fullName evidence="1">Protein kinase domain-containing protein</fullName>
    </recommendedName>
</protein>
<dbReference type="AlphaFoldDB" id="A0A010RPQ4"/>
<dbReference type="Gene3D" id="1.20.120.1020">
    <property type="entry name" value="Prion-inhibition and propagation, HeLo domain"/>
    <property type="match status" value="1"/>
</dbReference>
<dbReference type="PANTHER" id="PTHR37542:SF3">
    <property type="entry name" value="PRION-INHIBITION AND PROPAGATION HELO DOMAIN-CONTAINING PROTEIN"/>
    <property type="match status" value="1"/>
</dbReference>
<comment type="caution">
    <text evidence="2">The sequence shown here is derived from an EMBL/GenBank/DDBJ whole genome shotgun (WGS) entry which is preliminary data.</text>
</comment>